<accession>A0ABS9SQU6</accession>
<dbReference type="Gene3D" id="1.50.10.10">
    <property type="match status" value="1"/>
</dbReference>
<organism evidence="2 3">
    <name type="scientific">Niabella ginsengisoli</name>
    <dbReference type="NCBI Taxonomy" id="522298"/>
    <lineage>
        <taxon>Bacteria</taxon>
        <taxon>Pseudomonadati</taxon>
        <taxon>Bacteroidota</taxon>
        <taxon>Chitinophagia</taxon>
        <taxon>Chitinophagales</taxon>
        <taxon>Chitinophagaceae</taxon>
        <taxon>Niabella</taxon>
    </lineage>
</organism>
<dbReference type="EMBL" id="JAKWBL010000004">
    <property type="protein sequence ID" value="MCH5600763.1"/>
    <property type="molecule type" value="Genomic_DNA"/>
</dbReference>
<sequence>MELERCFVYVAARLGKAYRITGDRKYLDFMFSEFKATTDYLFDKKSGLYYRDDNYIGKLDKGTKIFWSRGNGWVFAGLTDIIRELNKGSKEYKYFVKLYQKMAKSLKKLQTSDGYWAMSLEGAHLYPTPETSGTGFFTYGMAWGVNNGFLDKDEYAAVAWKGWNALQRCVTENGMLGYVQPIGAAPGSAWPDKTEVYGVGAYLSAGTEMYKLAGN</sequence>
<keyword evidence="3" id="KW-1185">Reference proteome</keyword>
<dbReference type="PANTHER" id="PTHR33886">
    <property type="entry name" value="UNSATURATED RHAMNOGALACTURONAN HYDROLASE (EUROFUNG)"/>
    <property type="match status" value="1"/>
</dbReference>
<dbReference type="Pfam" id="PF07470">
    <property type="entry name" value="Glyco_hydro_88"/>
    <property type="match status" value="1"/>
</dbReference>
<dbReference type="SUPFAM" id="SSF48208">
    <property type="entry name" value="Six-hairpin glycosidases"/>
    <property type="match status" value="1"/>
</dbReference>
<name>A0ABS9SQU6_9BACT</name>
<keyword evidence="1 2" id="KW-0378">Hydrolase</keyword>
<reference evidence="2 3" key="1">
    <citation type="submission" date="2022-02" db="EMBL/GenBank/DDBJ databases">
        <authorList>
            <person name="Min J."/>
        </authorList>
    </citation>
    <scope>NUCLEOTIDE SEQUENCE [LARGE SCALE GENOMIC DNA]</scope>
    <source>
        <strain evidence="2 3">GR10-1</strain>
    </source>
</reference>
<comment type="caution">
    <text evidence="2">The sequence shown here is derived from an EMBL/GenBank/DDBJ whole genome shotgun (WGS) entry which is preliminary data.</text>
</comment>
<gene>
    <name evidence="2" type="ORF">MKP09_24020</name>
</gene>
<dbReference type="InterPro" id="IPR010905">
    <property type="entry name" value="Glyco_hydro_88"/>
</dbReference>
<proteinExistence type="predicted"/>
<dbReference type="InterPro" id="IPR008928">
    <property type="entry name" value="6-hairpin_glycosidase_sf"/>
</dbReference>
<evidence type="ECO:0000256" key="1">
    <source>
        <dbReference type="ARBA" id="ARBA00022801"/>
    </source>
</evidence>
<dbReference type="InterPro" id="IPR052043">
    <property type="entry name" value="PolySaccharide_Degr_Enz"/>
</dbReference>
<dbReference type="InterPro" id="IPR012341">
    <property type="entry name" value="6hp_glycosidase-like_sf"/>
</dbReference>
<evidence type="ECO:0000313" key="2">
    <source>
        <dbReference type="EMBL" id="MCH5600763.1"/>
    </source>
</evidence>
<evidence type="ECO:0000313" key="3">
    <source>
        <dbReference type="Proteomes" id="UP001202248"/>
    </source>
</evidence>
<protein>
    <submittedName>
        <fullName evidence="2">Glycoside hydrolase family 88 protein</fullName>
    </submittedName>
</protein>
<dbReference type="GO" id="GO:0016787">
    <property type="term" value="F:hydrolase activity"/>
    <property type="evidence" value="ECO:0007669"/>
    <property type="project" value="UniProtKB-KW"/>
</dbReference>
<dbReference type="Proteomes" id="UP001202248">
    <property type="component" value="Unassembled WGS sequence"/>
</dbReference>
<dbReference type="PANTHER" id="PTHR33886:SF8">
    <property type="entry name" value="UNSATURATED RHAMNOGALACTURONAN HYDROLASE (EUROFUNG)"/>
    <property type="match status" value="1"/>
</dbReference>